<dbReference type="FunFam" id="3.30.200.20:FF:000328">
    <property type="entry name" value="Leucine-rich repeat protein kinase family protein"/>
    <property type="match status" value="1"/>
</dbReference>
<evidence type="ECO:0000256" key="14">
    <source>
        <dbReference type="ARBA" id="ARBA00023136"/>
    </source>
</evidence>
<dbReference type="InterPro" id="IPR011009">
    <property type="entry name" value="Kinase-like_dom_sf"/>
</dbReference>
<keyword evidence="12 17" id="KW-0067">ATP-binding</keyword>
<evidence type="ECO:0000313" key="21">
    <source>
        <dbReference type="Proteomes" id="UP000822688"/>
    </source>
</evidence>
<dbReference type="GO" id="GO:0004674">
    <property type="term" value="F:protein serine/threonine kinase activity"/>
    <property type="evidence" value="ECO:0007669"/>
    <property type="project" value="UniProtKB-KW"/>
</dbReference>
<keyword evidence="10 17" id="KW-0547">Nucleotide-binding</keyword>
<dbReference type="SMART" id="SM00369">
    <property type="entry name" value="LRR_TYP"/>
    <property type="match status" value="3"/>
</dbReference>
<evidence type="ECO:0000256" key="1">
    <source>
        <dbReference type="ARBA" id="ARBA00004479"/>
    </source>
</evidence>
<feature type="transmembrane region" description="Helical" evidence="18">
    <location>
        <begin position="835"/>
        <end position="854"/>
    </location>
</feature>
<accession>A0A8T0GCZ5</accession>
<evidence type="ECO:0000256" key="17">
    <source>
        <dbReference type="PROSITE-ProRule" id="PRU10141"/>
    </source>
</evidence>
<dbReference type="SUPFAM" id="SSF52058">
    <property type="entry name" value="L domain-like"/>
    <property type="match status" value="1"/>
</dbReference>
<evidence type="ECO:0000256" key="7">
    <source>
        <dbReference type="ARBA" id="ARBA00022692"/>
    </source>
</evidence>
<protein>
    <recommendedName>
        <fullName evidence="3">non-specific serine/threonine protein kinase</fullName>
        <ecNumber evidence="3">2.7.11.1</ecNumber>
    </recommendedName>
</protein>
<keyword evidence="6" id="KW-0808">Transferase</keyword>
<evidence type="ECO:0000256" key="5">
    <source>
        <dbReference type="ARBA" id="ARBA00022614"/>
    </source>
</evidence>
<gene>
    <name evidence="20" type="ORF">KC19_12G188700</name>
</gene>
<dbReference type="PANTHER" id="PTHR45974:SF266">
    <property type="entry name" value="LEUCINE-RICH REPEAT RECEPTOR PROTEIN KINASE HPCA1"/>
    <property type="match status" value="1"/>
</dbReference>
<evidence type="ECO:0000256" key="3">
    <source>
        <dbReference type="ARBA" id="ARBA00012513"/>
    </source>
</evidence>
<evidence type="ECO:0000259" key="19">
    <source>
        <dbReference type="PROSITE" id="PS50011"/>
    </source>
</evidence>
<dbReference type="Gene3D" id="3.30.200.20">
    <property type="entry name" value="Phosphorylase Kinase, domain 1"/>
    <property type="match status" value="1"/>
</dbReference>
<evidence type="ECO:0000256" key="9">
    <source>
        <dbReference type="ARBA" id="ARBA00022737"/>
    </source>
</evidence>
<keyword evidence="7 18" id="KW-0812">Transmembrane</keyword>
<dbReference type="InterPro" id="IPR003591">
    <property type="entry name" value="Leu-rich_rpt_typical-subtyp"/>
</dbReference>
<organism evidence="20 21">
    <name type="scientific">Ceratodon purpureus</name>
    <name type="common">Fire moss</name>
    <name type="synonym">Dicranum purpureum</name>
    <dbReference type="NCBI Taxonomy" id="3225"/>
    <lineage>
        <taxon>Eukaryota</taxon>
        <taxon>Viridiplantae</taxon>
        <taxon>Streptophyta</taxon>
        <taxon>Embryophyta</taxon>
        <taxon>Bryophyta</taxon>
        <taxon>Bryophytina</taxon>
        <taxon>Bryopsida</taxon>
        <taxon>Dicranidae</taxon>
        <taxon>Pseudoditrichales</taxon>
        <taxon>Ditrichaceae</taxon>
        <taxon>Ceratodon</taxon>
    </lineage>
</organism>
<evidence type="ECO:0000256" key="13">
    <source>
        <dbReference type="ARBA" id="ARBA00022989"/>
    </source>
</evidence>
<dbReference type="InterPro" id="IPR013210">
    <property type="entry name" value="LRR_N_plant-typ"/>
</dbReference>
<comment type="subcellular location">
    <subcellularLocation>
        <location evidence="1">Membrane</location>
        <topology evidence="1">Single-pass type I membrane protein</topology>
    </subcellularLocation>
</comment>
<dbReference type="PROSITE" id="PS00107">
    <property type="entry name" value="PROTEIN_KINASE_ATP"/>
    <property type="match status" value="1"/>
</dbReference>
<feature type="transmembrane region" description="Helical" evidence="18">
    <location>
        <begin position="582"/>
        <end position="606"/>
    </location>
</feature>
<dbReference type="InterPro" id="IPR017441">
    <property type="entry name" value="Protein_kinase_ATP_BS"/>
</dbReference>
<evidence type="ECO:0000256" key="16">
    <source>
        <dbReference type="ARBA" id="ARBA00023180"/>
    </source>
</evidence>
<dbReference type="PROSITE" id="PS00108">
    <property type="entry name" value="PROTEIN_KINASE_ST"/>
    <property type="match status" value="1"/>
</dbReference>
<name>A0A8T0GCZ5_CERPU</name>
<keyword evidence="16" id="KW-0325">Glycoprotein</keyword>
<comment type="similarity">
    <text evidence="2">Belongs to the protein kinase superfamily. Ser/Thr protein kinase family.</text>
</comment>
<keyword evidence="5" id="KW-0433">Leucine-rich repeat</keyword>
<dbReference type="InterPro" id="IPR001611">
    <property type="entry name" value="Leu-rich_rpt"/>
</dbReference>
<feature type="domain" description="Protein kinase" evidence="19">
    <location>
        <begin position="648"/>
        <end position="921"/>
    </location>
</feature>
<evidence type="ECO:0000256" key="6">
    <source>
        <dbReference type="ARBA" id="ARBA00022679"/>
    </source>
</evidence>
<keyword evidence="4" id="KW-0723">Serine/threonine-protein kinase</keyword>
<evidence type="ECO:0000256" key="8">
    <source>
        <dbReference type="ARBA" id="ARBA00022729"/>
    </source>
</evidence>
<dbReference type="EMBL" id="CM026433">
    <property type="protein sequence ID" value="KAG0555708.1"/>
    <property type="molecule type" value="Genomic_DNA"/>
</dbReference>
<dbReference type="InterPro" id="IPR001245">
    <property type="entry name" value="Ser-Thr/Tyr_kinase_cat_dom"/>
</dbReference>
<keyword evidence="8" id="KW-0732">Signal</keyword>
<dbReference type="PROSITE" id="PS50011">
    <property type="entry name" value="PROTEIN_KINASE_DOM"/>
    <property type="match status" value="1"/>
</dbReference>
<sequence length="975" mass="106011">MRLRIIAAGSWMAWKRNSVRALVVMFIMSIVAMSMMSGSVALSDSVETAALLAFKNAQPDPGKYLRSWTGNDPCGHLWNGIFCKQDPSTNLSHVTEIRAMNFNLRGKLVPDLGNLTRLERLNVMNNGLTGQIPPALGRFGNLKLFLVNNNDLTGELPPELGNLTNMTRFQIDVNRLSGRIPPQFGNLTNVKHLHMNNNSLNGTIPVDLSRCGKLNHLILDHNQFSGPLPPALANIPGLTIIQLDNNPIGSPLPLSWAGISSLLKLSLRNCSITQTTPELGSLPNLTFIDMSYNNLTGVLPSNISSHVITLAFSNNQLEGIVPTQYAALNEIQNLDVSNNKLNGSIPAFGSGTSLTNSSQIVVLDFQNNNFTGWDAATSDVASRPNKEVWLTGNPRLCGSSSDNVIVPQPTQLLVCQPTQSALQVYGTVVPAGENAASCRSCGYPEVAVARGSTSAANVTCGCAVPIIVHIRLKSPSFTYMDSYVDYFEGLTARALGIAKWQVRVSNATRSPNLYAQDITLFVFPASNSSFSQEEFDDLYTQFASWIVSAGDEWSLSIAGPYDFLDFTTATASMKANGLDTGAVVGIVVGAVAASAALAALITMVVLRRRHADYSRAKLYGGMSLPPGINIKGVKAFTFAELARATNDFNVDHELGQGGYGKVYKGVLADGIIVAIKRAQEGSMQGATQFYTEIELLSRVHHRNLVQLLGFCNDRGEQMLVYEFMAGGTLRDHLIPTEIMGFARRLHIALGTARGILYLHTEADPPIFHRDIKASNILLDERMNAKVADFGLSKLAPMPDLNGAIPQHVSTIVKGTPGYLDPEYFLTQKLTDKTDVYSFGVVLLEIITGMFPIAYGKNIVREVNRAMETGDIMSIADPQMDTYPSKQGLEPLLKLALSCCQNESEARPRMVDIVRELEDIWRNTKSSVSGSMKDMPSSTFSIDMSHLGEPSSDSFQDVSYGMVNSKGQLEGKIDPR</sequence>
<dbReference type="AlphaFoldDB" id="A0A8T0GCZ5"/>
<keyword evidence="21" id="KW-1185">Reference proteome</keyword>
<dbReference type="GO" id="GO:0005524">
    <property type="term" value="F:ATP binding"/>
    <property type="evidence" value="ECO:0007669"/>
    <property type="project" value="UniProtKB-UniRule"/>
</dbReference>
<evidence type="ECO:0000256" key="12">
    <source>
        <dbReference type="ARBA" id="ARBA00022840"/>
    </source>
</evidence>
<keyword evidence="15" id="KW-0675">Receptor</keyword>
<keyword evidence="9" id="KW-0677">Repeat</keyword>
<dbReference type="FunFam" id="3.80.10.10:FF:002046">
    <property type="entry name" value="Predicted protein"/>
    <property type="match status" value="1"/>
</dbReference>
<dbReference type="Proteomes" id="UP000822688">
    <property type="component" value="Chromosome 12"/>
</dbReference>
<dbReference type="Pfam" id="PF00560">
    <property type="entry name" value="LRR_1"/>
    <property type="match status" value="4"/>
</dbReference>
<keyword evidence="13 18" id="KW-1133">Transmembrane helix</keyword>
<dbReference type="GO" id="GO:0016020">
    <property type="term" value="C:membrane"/>
    <property type="evidence" value="ECO:0007669"/>
    <property type="project" value="UniProtKB-SubCell"/>
</dbReference>
<dbReference type="InterPro" id="IPR032675">
    <property type="entry name" value="LRR_dom_sf"/>
</dbReference>
<dbReference type="Gene3D" id="3.80.10.10">
    <property type="entry name" value="Ribonuclease Inhibitor"/>
    <property type="match status" value="3"/>
</dbReference>
<dbReference type="Pfam" id="PF07714">
    <property type="entry name" value="PK_Tyr_Ser-Thr"/>
    <property type="match status" value="1"/>
</dbReference>
<evidence type="ECO:0000256" key="10">
    <source>
        <dbReference type="ARBA" id="ARBA00022741"/>
    </source>
</evidence>
<evidence type="ECO:0000256" key="18">
    <source>
        <dbReference type="SAM" id="Phobius"/>
    </source>
</evidence>
<evidence type="ECO:0000256" key="15">
    <source>
        <dbReference type="ARBA" id="ARBA00023170"/>
    </source>
</evidence>
<evidence type="ECO:0000256" key="4">
    <source>
        <dbReference type="ARBA" id="ARBA00022527"/>
    </source>
</evidence>
<dbReference type="CDD" id="cd14066">
    <property type="entry name" value="STKc_IRAK"/>
    <property type="match status" value="1"/>
</dbReference>
<keyword evidence="14 18" id="KW-0472">Membrane</keyword>
<evidence type="ECO:0000313" key="20">
    <source>
        <dbReference type="EMBL" id="KAG0555708.1"/>
    </source>
</evidence>
<evidence type="ECO:0000256" key="2">
    <source>
        <dbReference type="ARBA" id="ARBA00008684"/>
    </source>
</evidence>
<keyword evidence="11" id="KW-0418">Kinase</keyword>
<dbReference type="EC" id="2.7.11.1" evidence="3"/>
<evidence type="ECO:0000256" key="11">
    <source>
        <dbReference type="ARBA" id="ARBA00022777"/>
    </source>
</evidence>
<dbReference type="InterPro" id="IPR000719">
    <property type="entry name" value="Prot_kinase_dom"/>
</dbReference>
<proteinExistence type="inferred from homology"/>
<reference evidence="20" key="1">
    <citation type="submission" date="2020-06" db="EMBL/GenBank/DDBJ databases">
        <title>WGS assembly of Ceratodon purpureus strain R40.</title>
        <authorList>
            <person name="Carey S.B."/>
            <person name="Jenkins J."/>
            <person name="Shu S."/>
            <person name="Lovell J.T."/>
            <person name="Sreedasyam A."/>
            <person name="Maumus F."/>
            <person name="Tiley G.P."/>
            <person name="Fernandez-Pozo N."/>
            <person name="Barry K."/>
            <person name="Chen C."/>
            <person name="Wang M."/>
            <person name="Lipzen A."/>
            <person name="Daum C."/>
            <person name="Saski C.A."/>
            <person name="Payton A.C."/>
            <person name="Mcbreen J.C."/>
            <person name="Conrad R.E."/>
            <person name="Kollar L.M."/>
            <person name="Olsson S."/>
            <person name="Huttunen S."/>
            <person name="Landis J.B."/>
            <person name="Wickett N.J."/>
            <person name="Johnson M.G."/>
            <person name="Rensing S.A."/>
            <person name="Grimwood J."/>
            <person name="Schmutz J."/>
            <person name="Mcdaniel S.F."/>
        </authorList>
    </citation>
    <scope>NUCLEOTIDE SEQUENCE</scope>
    <source>
        <strain evidence="20">R40</strain>
    </source>
</reference>
<comment type="caution">
    <text evidence="20">The sequence shown here is derived from an EMBL/GenBank/DDBJ whole genome shotgun (WGS) entry which is preliminary data.</text>
</comment>
<dbReference type="PANTHER" id="PTHR45974">
    <property type="entry name" value="RECEPTOR-LIKE PROTEIN 55"/>
    <property type="match status" value="1"/>
</dbReference>
<dbReference type="FunFam" id="1.10.510.10:FF:000453">
    <property type="entry name" value="LRR receptor-like serine/threonine-protein kinase HSL2"/>
    <property type="match status" value="1"/>
</dbReference>
<feature type="binding site" evidence="17">
    <location>
        <position position="676"/>
    </location>
    <ligand>
        <name>ATP</name>
        <dbReference type="ChEBI" id="CHEBI:30616"/>
    </ligand>
</feature>
<dbReference type="Pfam" id="PF08263">
    <property type="entry name" value="LRRNT_2"/>
    <property type="match status" value="1"/>
</dbReference>
<dbReference type="SMART" id="SM00220">
    <property type="entry name" value="S_TKc"/>
    <property type="match status" value="1"/>
</dbReference>
<dbReference type="SUPFAM" id="SSF56112">
    <property type="entry name" value="Protein kinase-like (PK-like)"/>
    <property type="match status" value="1"/>
</dbReference>
<dbReference type="InterPro" id="IPR008271">
    <property type="entry name" value="Ser/Thr_kinase_AS"/>
</dbReference>
<dbReference type="Gene3D" id="1.10.510.10">
    <property type="entry name" value="Transferase(Phosphotransferase) domain 1"/>
    <property type="match status" value="1"/>
</dbReference>